<gene>
    <name evidence="10" type="ORF">M3D15_09600</name>
</gene>
<evidence type="ECO:0000256" key="1">
    <source>
        <dbReference type="ARBA" id="ARBA00004651"/>
    </source>
</evidence>
<dbReference type="SUPFAM" id="SSF103473">
    <property type="entry name" value="MFS general substrate transporter"/>
    <property type="match status" value="1"/>
</dbReference>
<evidence type="ECO:0000256" key="3">
    <source>
        <dbReference type="ARBA" id="ARBA00022475"/>
    </source>
</evidence>
<dbReference type="Gene3D" id="1.20.1250.20">
    <property type="entry name" value="MFS general substrate transporter like domains"/>
    <property type="match status" value="2"/>
</dbReference>
<dbReference type="RefSeq" id="WP_260104675.1">
    <property type="nucleotide sequence ID" value="NZ_JALXSQ010000055.1"/>
</dbReference>
<dbReference type="InterPro" id="IPR036259">
    <property type="entry name" value="MFS_trans_sf"/>
</dbReference>
<keyword evidence="4 8" id="KW-0812">Transmembrane</keyword>
<sequence>MTQHLPKAANETAVQGERRADSVNAAEQHIAQGHHELTSREARKVAMGALIGNAMEWYDFFLFTVASAIVFNVQYFDTKDPVGATLASFATFGIGLIVRPIGGIMFGAMGDRIGRRKTLMITVTGIGVVTGLIGLLPPAAVFGFWAPMLLVLLRVAQGLFVGGEWSGAMTIVVEHAPVQQRARYAALPQIGSPIGTILSSGGFFVVGVLMSADTFDAWGWRIPFLLSFPLLFLAVWLRSRLQESPVFQELLETGEVELTPVRSVFKRYWKHTIVGAMAALLGVGGFYLVAGFVTWYGTKILGYDKNLLILGTIVAAAFEIPTLVIGGRVAEKFGATKVIVWGAVISTVLSWPCFLLIESMNPVLLIIGMAVAVSALSIPYAASGTALTGLFPAKLRYTGAGMSQNLAGVLSGFFPLIATALVAGAGDHWWPAATMLFLVSAATAIAGLFIPRLSVPLPGFKH</sequence>
<feature type="transmembrane region" description="Helical" evidence="8">
    <location>
        <begin position="429"/>
        <end position="450"/>
    </location>
</feature>
<dbReference type="Proteomes" id="UP001525379">
    <property type="component" value="Unassembled WGS sequence"/>
</dbReference>
<evidence type="ECO:0000256" key="8">
    <source>
        <dbReference type="SAM" id="Phobius"/>
    </source>
</evidence>
<feature type="transmembrane region" description="Helical" evidence="8">
    <location>
        <begin position="218"/>
        <end position="237"/>
    </location>
</feature>
<comment type="subcellular location">
    <subcellularLocation>
        <location evidence="1">Cell membrane</location>
        <topology evidence="1">Multi-pass membrane protein</topology>
    </subcellularLocation>
</comment>
<keyword evidence="5 8" id="KW-1133">Transmembrane helix</keyword>
<comment type="caution">
    <text evidence="10">The sequence shown here is derived from an EMBL/GenBank/DDBJ whole genome shotgun (WGS) entry which is preliminary data.</text>
</comment>
<proteinExistence type="predicted"/>
<feature type="domain" description="Major facilitator superfamily (MFS) profile" evidence="9">
    <location>
        <begin position="45"/>
        <end position="459"/>
    </location>
</feature>
<evidence type="ECO:0000256" key="4">
    <source>
        <dbReference type="ARBA" id="ARBA00022692"/>
    </source>
</evidence>
<feature type="transmembrane region" description="Helical" evidence="8">
    <location>
        <begin position="82"/>
        <end position="107"/>
    </location>
</feature>
<name>A0ABT2HZL4_9MICO</name>
<feature type="transmembrane region" description="Helical" evidence="8">
    <location>
        <begin position="272"/>
        <end position="295"/>
    </location>
</feature>
<dbReference type="PANTHER" id="PTHR43045:SF1">
    <property type="entry name" value="SHIKIMATE TRANSPORTER"/>
    <property type="match status" value="1"/>
</dbReference>
<dbReference type="Pfam" id="PF00083">
    <property type="entry name" value="Sugar_tr"/>
    <property type="match status" value="1"/>
</dbReference>
<dbReference type="PROSITE" id="PS50850">
    <property type="entry name" value="MFS"/>
    <property type="match status" value="1"/>
</dbReference>
<feature type="transmembrane region" description="Helical" evidence="8">
    <location>
        <begin position="405"/>
        <end position="423"/>
    </location>
</feature>
<accession>A0ABT2HZL4</accession>
<evidence type="ECO:0000256" key="2">
    <source>
        <dbReference type="ARBA" id="ARBA00022448"/>
    </source>
</evidence>
<dbReference type="InterPro" id="IPR005828">
    <property type="entry name" value="MFS_sugar_transport-like"/>
</dbReference>
<evidence type="ECO:0000256" key="6">
    <source>
        <dbReference type="ARBA" id="ARBA00023136"/>
    </source>
</evidence>
<evidence type="ECO:0000259" key="9">
    <source>
        <dbReference type="PROSITE" id="PS50850"/>
    </source>
</evidence>
<evidence type="ECO:0000313" key="10">
    <source>
        <dbReference type="EMBL" id="MCT2043575.1"/>
    </source>
</evidence>
<dbReference type="EMBL" id="JALXSQ010000055">
    <property type="protein sequence ID" value="MCT2043575.1"/>
    <property type="molecule type" value="Genomic_DNA"/>
</dbReference>
<keyword evidence="3" id="KW-1003">Cell membrane</keyword>
<feature type="transmembrane region" description="Helical" evidence="8">
    <location>
        <begin position="307"/>
        <end position="326"/>
    </location>
</feature>
<evidence type="ECO:0000313" key="11">
    <source>
        <dbReference type="Proteomes" id="UP001525379"/>
    </source>
</evidence>
<feature type="transmembrane region" description="Helical" evidence="8">
    <location>
        <begin position="363"/>
        <end position="393"/>
    </location>
</feature>
<evidence type="ECO:0000256" key="5">
    <source>
        <dbReference type="ARBA" id="ARBA00022989"/>
    </source>
</evidence>
<feature type="transmembrane region" description="Helical" evidence="8">
    <location>
        <begin position="119"/>
        <end position="145"/>
    </location>
</feature>
<keyword evidence="2" id="KW-0813">Transport</keyword>
<dbReference type="PANTHER" id="PTHR43045">
    <property type="entry name" value="SHIKIMATE TRANSPORTER"/>
    <property type="match status" value="1"/>
</dbReference>
<feature type="transmembrane region" description="Helical" evidence="8">
    <location>
        <begin position="194"/>
        <end position="212"/>
    </location>
</feature>
<reference evidence="10 11" key="1">
    <citation type="submission" date="2022-04" db="EMBL/GenBank/DDBJ databases">
        <title>Human microbiome associated bacterial genomes.</title>
        <authorList>
            <person name="Sandstrom S."/>
            <person name="Salamzade R."/>
            <person name="Kalan L.R."/>
        </authorList>
    </citation>
    <scope>NUCLEOTIDE SEQUENCE [LARGE SCALE GENOMIC DNA]</scope>
    <source>
        <strain evidence="11">p3-SID1799</strain>
    </source>
</reference>
<dbReference type="InterPro" id="IPR020846">
    <property type="entry name" value="MFS_dom"/>
</dbReference>
<feature type="transmembrane region" description="Helical" evidence="8">
    <location>
        <begin position="338"/>
        <end position="357"/>
    </location>
</feature>
<keyword evidence="6 8" id="KW-0472">Membrane</keyword>
<feature type="transmembrane region" description="Helical" evidence="8">
    <location>
        <begin position="57"/>
        <end position="76"/>
    </location>
</feature>
<organism evidence="10 11">
    <name type="scientific">Pseudoclavibacter albus</name>
    <dbReference type="NCBI Taxonomy" id="272241"/>
    <lineage>
        <taxon>Bacteria</taxon>
        <taxon>Bacillati</taxon>
        <taxon>Actinomycetota</taxon>
        <taxon>Actinomycetes</taxon>
        <taxon>Micrococcales</taxon>
        <taxon>Microbacteriaceae</taxon>
        <taxon>Pseudoclavibacter</taxon>
    </lineage>
</organism>
<feature type="region of interest" description="Disordered" evidence="7">
    <location>
        <begin position="1"/>
        <end position="21"/>
    </location>
</feature>
<protein>
    <submittedName>
        <fullName evidence="10">MFS transporter</fullName>
    </submittedName>
</protein>
<evidence type="ECO:0000256" key="7">
    <source>
        <dbReference type="SAM" id="MobiDB-lite"/>
    </source>
</evidence>
<keyword evidence="11" id="KW-1185">Reference proteome</keyword>